<feature type="transmembrane region" description="Helical" evidence="1">
    <location>
        <begin position="181"/>
        <end position="204"/>
    </location>
</feature>
<keyword evidence="1" id="KW-0472">Membrane</keyword>
<organism evidence="2 3">
    <name type="scientific">Cucumis melo var. makuwa</name>
    <name type="common">Oriental melon</name>
    <dbReference type="NCBI Taxonomy" id="1194695"/>
    <lineage>
        <taxon>Eukaryota</taxon>
        <taxon>Viridiplantae</taxon>
        <taxon>Streptophyta</taxon>
        <taxon>Embryophyta</taxon>
        <taxon>Tracheophyta</taxon>
        <taxon>Spermatophyta</taxon>
        <taxon>Magnoliopsida</taxon>
        <taxon>eudicotyledons</taxon>
        <taxon>Gunneridae</taxon>
        <taxon>Pentapetalae</taxon>
        <taxon>rosids</taxon>
        <taxon>fabids</taxon>
        <taxon>Cucurbitales</taxon>
        <taxon>Cucurbitaceae</taxon>
        <taxon>Benincaseae</taxon>
        <taxon>Cucumis</taxon>
    </lineage>
</organism>
<keyword evidence="1" id="KW-0812">Transmembrane</keyword>
<proteinExistence type="predicted"/>
<name>A0A5A7VMT8_CUCMM</name>
<dbReference type="EMBL" id="SSTE01000165">
    <property type="protein sequence ID" value="KAA0067876.1"/>
    <property type="molecule type" value="Genomic_DNA"/>
</dbReference>
<evidence type="ECO:0000313" key="2">
    <source>
        <dbReference type="EMBL" id="KAA0067876.1"/>
    </source>
</evidence>
<dbReference type="OrthoDB" id="8957438at2759"/>
<protein>
    <submittedName>
        <fullName evidence="2">Uncharacterized protein</fullName>
    </submittedName>
</protein>
<dbReference type="Proteomes" id="UP000321393">
    <property type="component" value="Unassembled WGS sequence"/>
</dbReference>
<reference evidence="2 3" key="1">
    <citation type="submission" date="2019-08" db="EMBL/GenBank/DDBJ databases">
        <title>Draft genome sequences of two oriental melons (Cucumis melo L. var makuwa).</title>
        <authorList>
            <person name="Kwon S.-Y."/>
        </authorList>
    </citation>
    <scope>NUCLEOTIDE SEQUENCE [LARGE SCALE GENOMIC DNA]</scope>
    <source>
        <strain evidence="3">cv. SW 3</strain>
        <tissue evidence="2">Leaf</tissue>
    </source>
</reference>
<feature type="transmembrane region" description="Helical" evidence="1">
    <location>
        <begin position="216"/>
        <end position="237"/>
    </location>
</feature>
<evidence type="ECO:0000256" key="1">
    <source>
        <dbReference type="SAM" id="Phobius"/>
    </source>
</evidence>
<comment type="caution">
    <text evidence="2">The sequence shown here is derived from an EMBL/GenBank/DDBJ whole genome shotgun (WGS) entry which is preliminary data.</text>
</comment>
<accession>A0A5A7VMT8</accession>
<dbReference type="AlphaFoldDB" id="A0A5A7VMT8"/>
<evidence type="ECO:0000313" key="3">
    <source>
        <dbReference type="Proteomes" id="UP000321393"/>
    </source>
</evidence>
<sequence>MANGTAPLHPFLFGSHTQPPFVPTFSFVQPATSARPHLRRCGSLSVSVVICITTPTYSRSRPPYFRSSYLSHATSRLSIVSTFNRAFFFGPIAAFTNFLLLRTPPDAAQKNRFELLTFAAVRVSKVTLEFRSATASVVGTNSLLFGMIRLDVELNKDFSYIFRLPVDVLGFEPRRRTIRWFSIDCGVTVNFIYGVVYLTGTVSFGIPRLICASFRITRLICTFFGIIRLICVSFRIARLICASFGITRLICASIEIIRLICASFGITRLMCAFYGTTRLFM</sequence>
<feature type="transmembrane region" description="Helical" evidence="1">
    <location>
        <begin position="249"/>
        <end position="275"/>
    </location>
</feature>
<gene>
    <name evidence="2" type="ORF">E6C27_scaffold138G00300</name>
</gene>
<keyword evidence="1" id="KW-1133">Transmembrane helix</keyword>